<keyword evidence="2" id="KW-0614">Plasmid</keyword>
<sequence>MLGIIPHTIDQYLKTRVPPEARAGILGRAGFPDGQTFRLDTEYDDESCCALVDAIAAETGTTTEAVFDEISAFFLDWAERTFSGFFKVAPDTRGFLLLQPEIHSSLACGLRASGQRKVADKFRVEALPDGVRIHYRSSNRLGYFYCALAHCLAARRGEVAEISFLDGDVGSAAAIIEVRLKPALAA</sequence>
<accession>A5FTD6</accession>
<dbReference type="EMBL" id="CP000689">
    <property type="protein sequence ID" value="ABQ28868.1"/>
    <property type="molecule type" value="Genomic_DNA"/>
</dbReference>
<evidence type="ECO:0000259" key="1">
    <source>
        <dbReference type="Pfam" id="PF07700"/>
    </source>
</evidence>
<name>A5FTD6_ACICJ</name>
<organism evidence="2 3">
    <name type="scientific">Acidiphilium cryptum (strain JF-5)</name>
    <dbReference type="NCBI Taxonomy" id="349163"/>
    <lineage>
        <taxon>Bacteria</taxon>
        <taxon>Pseudomonadati</taxon>
        <taxon>Pseudomonadota</taxon>
        <taxon>Alphaproteobacteria</taxon>
        <taxon>Acetobacterales</taxon>
        <taxon>Acidocellaceae</taxon>
        <taxon>Acidiphilium</taxon>
    </lineage>
</organism>
<dbReference type="RefSeq" id="WP_011930456.1">
    <property type="nucleotide sequence ID" value="NC_009467.1"/>
</dbReference>
<dbReference type="InterPro" id="IPR038158">
    <property type="entry name" value="H-NOX_domain_sf"/>
</dbReference>
<dbReference type="HOGENOM" id="CLU_1407104_0_0_5"/>
<dbReference type="SUPFAM" id="SSF111126">
    <property type="entry name" value="Ligand-binding domain in the NO signalling and Golgi transport"/>
    <property type="match status" value="1"/>
</dbReference>
<geneLocation type="plasmid" evidence="2 3">
    <name>pACRY01</name>
</geneLocation>
<dbReference type="AlphaFoldDB" id="A5FTD6"/>
<dbReference type="InterPro" id="IPR024096">
    <property type="entry name" value="NO_sig/Golgi_transp_ligand-bd"/>
</dbReference>
<reference evidence="2 3" key="1">
    <citation type="submission" date="2007-05" db="EMBL/GenBank/DDBJ databases">
        <title>Complete sequence of plasmid1 pACRY01 of Acidiphilium cryptum JF-5.</title>
        <authorList>
            <consortium name="US DOE Joint Genome Institute"/>
            <person name="Copeland A."/>
            <person name="Lucas S."/>
            <person name="Lapidus A."/>
            <person name="Barry K."/>
            <person name="Detter J.C."/>
            <person name="Glavina del Rio T."/>
            <person name="Hammon N."/>
            <person name="Israni S."/>
            <person name="Dalin E."/>
            <person name="Tice H."/>
            <person name="Pitluck S."/>
            <person name="Sims D."/>
            <person name="Brettin T."/>
            <person name="Bruce D."/>
            <person name="Han C."/>
            <person name="Schmutz J."/>
            <person name="Larimer F."/>
            <person name="Land M."/>
            <person name="Hauser L."/>
            <person name="Kyrpides N."/>
            <person name="Kim E."/>
            <person name="Magnuson T."/>
            <person name="Richardson P."/>
        </authorList>
    </citation>
    <scope>NUCLEOTIDE SEQUENCE [LARGE SCALE GENOMIC DNA]</scope>
    <source>
        <strain evidence="3">JF-5</strain>
        <plasmid evidence="3">Plasmid pACRY01</plasmid>
    </source>
</reference>
<feature type="domain" description="Heme NO-binding" evidence="1">
    <location>
        <begin position="3"/>
        <end position="153"/>
    </location>
</feature>
<dbReference type="KEGG" id="acr:Acry_3251"/>
<keyword evidence="3" id="KW-1185">Reference proteome</keyword>
<dbReference type="Gene3D" id="3.90.1520.10">
    <property type="entry name" value="H-NOX domain"/>
    <property type="match status" value="1"/>
</dbReference>
<dbReference type="InterPro" id="IPR011644">
    <property type="entry name" value="Heme_NO-bd"/>
</dbReference>
<evidence type="ECO:0000313" key="3">
    <source>
        <dbReference type="Proteomes" id="UP000000245"/>
    </source>
</evidence>
<evidence type="ECO:0000313" key="2">
    <source>
        <dbReference type="EMBL" id="ABQ28868.1"/>
    </source>
</evidence>
<proteinExistence type="predicted"/>
<dbReference type="GO" id="GO:0020037">
    <property type="term" value="F:heme binding"/>
    <property type="evidence" value="ECO:0007669"/>
    <property type="project" value="InterPro"/>
</dbReference>
<gene>
    <name evidence="2" type="ordered locus">Acry_3251</name>
</gene>
<dbReference type="Proteomes" id="UP000000245">
    <property type="component" value="Plasmid pACRY01"/>
</dbReference>
<dbReference type="Pfam" id="PF07700">
    <property type="entry name" value="HNOB"/>
    <property type="match status" value="1"/>
</dbReference>
<protein>
    <submittedName>
        <fullName evidence="2">Heme NO binding domain protein</fullName>
    </submittedName>
</protein>